<dbReference type="PANTHER" id="PTHR43706">
    <property type="entry name" value="NADH DEHYDROGENASE"/>
    <property type="match status" value="1"/>
</dbReference>
<sequence>MVQKHQVVVIGGGFGGLETARRLRRVDVAVTLVDRRNFHLFQPLLYQVATGGLSPANIASPLRSILRRQKNCQILMGEVIGFHARQKQVVLRDKVLSYDTLVLAAGAGPSYFGNDGWKTYAPPLKTIEDATSIRGRIYTSFELAENETDPERRKELLTFVVIGGGPTGVELAGALADISHHTLVHDFRHINPKEARIILVEAGGAILSTYPSKLTQSAARKVQELGIEIRMHTMVTGIEKDRIELKTPSGVEHIATHTVMWAAGVKPNPLSQALASEIGIDCHKSGRIPVNSQLNIEGHPDLFVIGDIAHCEDHDGKPLPGVAPVAIQQGRYVARTIQVRLRGDLEPEPFRYQNRGSMATIGRKAAVAEIGKFTFSGFFAWLLWLLIHLMQIVQFQNRLLVFFQWSYSYFTYNRSARLITQPSSERAQDLPADSKES</sequence>
<evidence type="ECO:0000256" key="6">
    <source>
        <dbReference type="ARBA" id="ARBA00023002"/>
    </source>
</evidence>
<evidence type="ECO:0000313" key="12">
    <source>
        <dbReference type="EMBL" id="QDT33848.1"/>
    </source>
</evidence>
<dbReference type="InterPro" id="IPR045024">
    <property type="entry name" value="NDH-2"/>
</dbReference>
<evidence type="ECO:0000256" key="8">
    <source>
        <dbReference type="ARBA" id="ARBA00047599"/>
    </source>
</evidence>
<evidence type="ECO:0000256" key="5">
    <source>
        <dbReference type="ARBA" id="ARBA00022946"/>
    </source>
</evidence>
<dbReference type="InterPro" id="IPR036188">
    <property type="entry name" value="FAD/NAD-bd_sf"/>
</dbReference>
<dbReference type="PRINTS" id="PR00368">
    <property type="entry name" value="FADPNR"/>
</dbReference>
<organism evidence="12 13">
    <name type="scientific">Thalassoglobus polymorphus</name>
    <dbReference type="NCBI Taxonomy" id="2527994"/>
    <lineage>
        <taxon>Bacteria</taxon>
        <taxon>Pseudomonadati</taxon>
        <taxon>Planctomycetota</taxon>
        <taxon>Planctomycetia</taxon>
        <taxon>Planctomycetales</taxon>
        <taxon>Planctomycetaceae</taxon>
        <taxon>Thalassoglobus</taxon>
    </lineage>
</organism>
<keyword evidence="3" id="KW-0285">Flavoprotein</keyword>
<dbReference type="InterPro" id="IPR023753">
    <property type="entry name" value="FAD/NAD-binding_dom"/>
</dbReference>
<dbReference type="Pfam" id="PF07992">
    <property type="entry name" value="Pyr_redox_2"/>
    <property type="match status" value="1"/>
</dbReference>
<keyword evidence="9" id="KW-0812">Transmembrane</keyword>
<evidence type="ECO:0000256" key="9">
    <source>
        <dbReference type="SAM" id="Phobius"/>
    </source>
</evidence>
<keyword evidence="9" id="KW-1133">Transmembrane helix</keyword>
<keyword evidence="7" id="KW-0520">NAD</keyword>
<dbReference type="Pfam" id="PF22366">
    <property type="entry name" value="NDH2_C"/>
    <property type="match status" value="1"/>
</dbReference>
<dbReference type="InterPro" id="IPR054585">
    <property type="entry name" value="NDH2-like_C"/>
</dbReference>
<dbReference type="KEGG" id="tpol:Mal48_31040"/>
<dbReference type="RefSeq" id="WP_145200811.1">
    <property type="nucleotide sequence ID" value="NZ_CP036267.1"/>
</dbReference>
<gene>
    <name evidence="12" type="primary">yjlD</name>
    <name evidence="12" type="ORF">Mal48_31040</name>
</gene>
<evidence type="ECO:0000313" key="13">
    <source>
        <dbReference type="Proteomes" id="UP000315724"/>
    </source>
</evidence>
<evidence type="ECO:0000259" key="11">
    <source>
        <dbReference type="Pfam" id="PF22366"/>
    </source>
</evidence>
<keyword evidence="5" id="KW-0809">Transit peptide</keyword>
<proteinExistence type="inferred from homology"/>
<comment type="similarity">
    <text evidence="1">Belongs to the NADH dehydrogenase family.</text>
</comment>
<dbReference type="Proteomes" id="UP000315724">
    <property type="component" value="Chromosome"/>
</dbReference>
<dbReference type="AlphaFoldDB" id="A0A517QQH1"/>
<evidence type="ECO:0000256" key="7">
    <source>
        <dbReference type="ARBA" id="ARBA00023027"/>
    </source>
</evidence>
<feature type="transmembrane region" description="Helical" evidence="9">
    <location>
        <begin position="373"/>
        <end position="393"/>
    </location>
</feature>
<feature type="domain" description="External alternative NADH-ubiquinone oxidoreductase-like C-terminal" evidence="11">
    <location>
        <begin position="355"/>
        <end position="410"/>
    </location>
</feature>
<evidence type="ECO:0000256" key="4">
    <source>
        <dbReference type="ARBA" id="ARBA00022827"/>
    </source>
</evidence>
<keyword evidence="13" id="KW-1185">Reference proteome</keyword>
<dbReference type="EC" id="1.6.5.9" evidence="2"/>
<evidence type="ECO:0000256" key="1">
    <source>
        <dbReference type="ARBA" id="ARBA00005272"/>
    </source>
</evidence>
<reference evidence="12 13" key="1">
    <citation type="submission" date="2019-02" db="EMBL/GenBank/DDBJ databases">
        <title>Deep-cultivation of Planctomycetes and their phenomic and genomic characterization uncovers novel biology.</title>
        <authorList>
            <person name="Wiegand S."/>
            <person name="Jogler M."/>
            <person name="Boedeker C."/>
            <person name="Pinto D."/>
            <person name="Vollmers J."/>
            <person name="Rivas-Marin E."/>
            <person name="Kohn T."/>
            <person name="Peeters S.H."/>
            <person name="Heuer A."/>
            <person name="Rast P."/>
            <person name="Oberbeckmann S."/>
            <person name="Bunk B."/>
            <person name="Jeske O."/>
            <person name="Meyerdierks A."/>
            <person name="Storesund J.E."/>
            <person name="Kallscheuer N."/>
            <person name="Luecker S."/>
            <person name="Lage O.M."/>
            <person name="Pohl T."/>
            <person name="Merkel B.J."/>
            <person name="Hornburger P."/>
            <person name="Mueller R.-W."/>
            <person name="Bruemmer F."/>
            <person name="Labrenz M."/>
            <person name="Spormann A.M."/>
            <person name="Op den Camp H."/>
            <person name="Overmann J."/>
            <person name="Amann R."/>
            <person name="Jetten M.S.M."/>
            <person name="Mascher T."/>
            <person name="Medema M.H."/>
            <person name="Devos D.P."/>
            <person name="Kaster A.-K."/>
            <person name="Ovreas L."/>
            <person name="Rohde M."/>
            <person name="Galperin M.Y."/>
            <person name="Jogler C."/>
        </authorList>
    </citation>
    <scope>NUCLEOTIDE SEQUENCE [LARGE SCALE GENOMIC DNA]</scope>
    <source>
        <strain evidence="12 13">Mal48</strain>
    </source>
</reference>
<name>A0A517QQH1_9PLAN</name>
<evidence type="ECO:0000256" key="3">
    <source>
        <dbReference type="ARBA" id="ARBA00022630"/>
    </source>
</evidence>
<protein>
    <recommendedName>
        <fullName evidence="2">NADH:ubiquinone reductase (non-electrogenic)</fullName>
        <ecNumber evidence="2">1.6.5.9</ecNumber>
    </recommendedName>
</protein>
<dbReference type="GO" id="GO:0050136">
    <property type="term" value="F:NADH dehydrogenase (quinone) (non-electrogenic) activity"/>
    <property type="evidence" value="ECO:0007669"/>
    <property type="project" value="UniProtKB-EC"/>
</dbReference>
<keyword evidence="4" id="KW-0274">FAD</keyword>
<dbReference type="PANTHER" id="PTHR43706:SF47">
    <property type="entry name" value="EXTERNAL NADH-UBIQUINONE OXIDOREDUCTASE 1, MITOCHONDRIAL-RELATED"/>
    <property type="match status" value="1"/>
</dbReference>
<keyword evidence="6 12" id="KW-0560">Oxidoreductase</keyword>
<dbReference type="Gene3D" id="3.50.50.100">
    <property type="match status" value="1"/>
</dbReference>
<evidence type="ECO:0000259" key="10">
    <source>
        <dbReference type="Pfam" id="PF07992"/>
    </source>
</evidence>
<dbReference type="PRINTS" id="PR00411">
    <property type="entry name" value="PNDRDTASEI"/>
</dbReference>
<dbReference type="OrthoDB" id="9781621at2"/>
<keyword evidence="9" id="KW-0472">Membrane</keyword>
<dbReference type="EMBL" id="CP036267">
    <property type="protein sequence ID" value="QDT33848.1"/>
    <property type="molecule type" value="Genomic_DNA"/>
</dbReference>
<feature type="domain" description="FAD/NAD(P)-binding" evidence="10">
    <location>
        <begin position="6"/>
        <end position="330"/>
    </location>
</feature>
<comment type="catalytic activity">
    <reaction evidence="8">
        <text>a quinone + NADH + H(+) = a quinol + NAD(+)</text>
        <dbReference type="Rhea" id="RHEA:46160"/>
        <dbReference type="ChEBI" id="CHEBI:15378"/>
        <dbReference type="ChEBI" id="CHEBI:24646"/>
        <dbReference type="ChEBI" id="CHEBI:57540"/>
        <dbReference type="ChEBI" id="CHEBI:57945"/>
        <dbReference type="ChEBI" id="CHEBI:132124"/>
        <dbReference type="EC" id="1.6.5.9"/>
    </reaction>
</comment>
<accession>A0A517QQH1</accession>
<dbReference type="SUPFAM" id="SSF51905">
    <property type="entry name" value="FAD/NAD(P)-binding domain"/>
    <property type="match status" value="1"/>
</dbReference>
<evidence type="ECO:0000256" key="2">
    <source>
        <dbReference type="ARBA" id="ARBA00012637"/>
    </source>
</evidence>